<dbReference type="GO" id="GO:0015276">
    <property type="term" value="F:ligand-gated monoatomic ion channel activity"/>
    <property type="evidence" value="ECO:0007669"/>
    <property type="project" value="InterPro"/>
</dbReference>
<dbReference type="SMART" id="SM00062">
    <property type="entry name" value="PBPb"/>
    <property type="match status" value="1"/>
</dbReference>
<dbReference type="AlphaFoldDB" id="A0A5E4RFK5"/>
<evidence type="ECO:0000259" key="6">
    <source>
        <dbReference type="SMART" id="SM00079"/>
    </source>
</evidence>
<dbReference type="PANTHER" id="PTHR30085:SF6">
    <property type="entry name" value="ABC TRANSPORTER GLUTAMINE-BINDING PROTEIN GLNH"/>
    <property type="match status" value="1"/>
</dbReference>
<organism evidence="7 8">
    <name type="scientific">Pandoraea cepalis</name>
    <dbReference type="NCBI Taxonomy" id="2508294"/>
    <lineage>
        <taxon>Bacteria</taxon>
        <taxon>Pseudomonadati</taxon>
        <taxon>Pseudomonadota</taxon>
        <taxon>Betaproteobacteria</taxon>
        <taxon>Burkholderiales</taxon>
        <taxon>Burkholderiaceae</taxon>
        <taxon>Pandoraea</taxon>
    </lineage>
</organism>
<accession>A0A5E4RFK5</accession>
<dbReference type="InterPro" id="IPR001320">
    <property type="entry name" value="Iontro_rcpt_C"/>
</dbReference>
<dbReference type="SMART" id="SM00079">
    <property type="entry name" value="PBPe"/>
    <property type="match status" value="1"/>
</dbReference>
<dbReference type="Pfam" id="PF00497">
    <property type="entry name" value="SBP_bac_3"/>
    <property type="match status" value="1"/>
</dbReference>
<dbReference type="GO" id="GO:0016020">
    <property type="term" value="C:membrane"/>
    <property type="evidence" value="ECO:0007669"/>
    <property type="project" value="InterPro"/>
</dbReference>
<feature type="chain" id="PRO_5023071888" evidence="4">
    <location>
        <begin position="28"/>
        <end position="278"/>
    </location>
</feature>
<dbReference type="GO" id="GO:0030288">
    <property type="term" value="C:outer membrane-bounded periplasmic space"/>
    <property type="evidence" value="ECO:0007669"/>
    <property type="project" value="TreeGrafter"/>
</dbReference>
<name>A0A5E4RFK5_9BURK</name>
<dbReference type="Proteomes" id="UP000396788">
    <property type="component" value="Unassembled WGS sequence"/>
</dbReference>
<dbReference type="RefSeq" id="WP_150605861.1">
    <property type="nucleotide sequence ID" value="NZ_CABPRY010000001.1"/>
</dbReference>
<keyword evidence="2" id="KW-0813">Transport</keyword>
<feature type="domain" description="Ionotropic glutamate receptor C-terminal" evidence="6">
    <location>
        <begin position="38"/>
        <end position="260"/>
    </location>
</feature>
<feature type="signal peptide" evidence="4">
    <location>
        <begin position="1"/>
        <end position="27"/>
    </location>
</feature>
<dbReference type="GO" id="GO:0006865">
    <property type="term" value="P:amino acid transport"/>
    <property type="evidence" value="ECO:0007669"/>
    <property type="project" value="TreeGrafter"/>
</dbReference>
<dbReference type="PANTHER" id="PTHR30085">
    <property type="entry name" value="AMINO ACID ABC TRANSPORTER PERMEASE"/>
    <property type="match status" value="1"/>
</dbReference>
<evidence type="ECO:0000313" key="8">
    <source>
        <dbReference type="Proteomes" id="UP000396788"/>
    </source>
</evidence>
<evidence type="ECO:0000256" key="1">
    <source>
        <dbReference type="ARBA" id="ARBA00010333"/>
    </source>
</evidence>
<evidence type="ECO:0000256" key="3">
    <source>
        <dbReference type="ARBA" id="ARBA00022729"/>
    </source>
</evidence>
<evidence type="ECO:0000256" key="4">
    <source>
        <dbReference type="SAM" id="SignalP"/>
    </source>
</evidence>
<evidence type="ECO:0000256" key="2">
    <source>
        <dbReference type="ARBA" id="ARBA00022448"/>
    </source>
</evidence>
<dbReference type="SUPFAM" id="SSF53850">
    <property type="entry name" value="Periplasmic binding protein-like II"/>
    <property type="match status" value="1"/>
</dbReference>
<keyword evidence="3 4" id="KW-0732">Signal</keyword>
<gene>
    <name evidence="7" type="ORF">PCE31107_00118</name>
</gene>
<evidence type="ECO:0000259" key="5">
    <source>
        <dbReference type="SMART" id="SM00062"/>
    </source>
</evidence>
<dbReference type="Gene3D" id="3.40.190.10">
    <property type="entry name" value="Periplasmic binding protein-like II"/>
    <property type="match status" value="2"/>
</dbReference>
<dbReference type="GO" id="GO:0005576">
    <property type="term" value="C:extracellular region"/>
    <property type="evidence" value="ECO:0007669"/>
    <property type="project" value="TreeGrafter"/>
</dbReference>
<proteinExistence type="inferred from homology"/>
<evidence type="ECO:0000313" key="7">
    <source>
        <dbReference type="EMBL" id="VVD61294.1"/>
    </source>
</evidence>
<dbReference type="EMBL" id="CABPRY010000001">
    <property type="protein sequence ID" value="VVD61294.1"/>
    <property type="molecule type" value="Genomic_DNA"/>
</dbReference>
<protein>
    <submittedName>
        <fullName evidence="7">ABC transporter substrate-binding protein</fullName>
    </submittedName>
</protein>
<dbReference type="InterPro" id="IPR051455">
    <property type="entry name" value="Bact_solute-bind_prot3"/>
</dbReference>
<dbReference type="InterPro" id="IPR001638">
    <property type="entry name" value="Solute-binding_3/MltF_N"/>
</dbReference>
<reference evidence="7 8" key="1">
    <citation type="submission" date="2019-08" db="EMBL/GenBank/DDBJ databases">
        <authorList>
            <person name="Peeters C."/>
        </authorList>
    </citation>
    <scope>NUCLEOTIDE SEQUENCE [LARGE SCALE GENOMIC DNA]</scope>
    <source>
        <strain evidence="7 8">LMG 31107</strain>
    </source>
</reference>
<comment type="similarity">
    <text evidence="1">Belongs to the bacterial solute-binding protein 3 family.</text>
</comment>
<sequence>MSKGIVWKIGALFAVLTSSVLTTGAHAATLAEIKARGELICGTQNATAPYAYQDPKTRTFVGYDVDMCHALAAGLGVALEHKPMSTEARIAELDMGRVDLVAGSMTYLPQRAQQVDFSLQYLQDAIRVLVKKKSGVTDIAQLKGARVCATSGSGSAAIAGQVLKQAKIITFSDIAACYLALQDEKVDGVVGGELGLIRFQNNTKNGDDPTVLLPQPVFIEHMGIVVKKGNAPLLAAINQVITQMDRSGALSAIYDKWLGSQSIYKLTRTFKVEPVDQP</sequence>
<feature type="domain" description="Solute-binding protein family 3/N-terminal" evidence="5">
    <location>
        <begin position="38"/>
        <end position="261"/>
    </location>
</feature>